<feature type="compositionally biased region" description="Basic and acidic residues" evidence="1">
    <location>
        <begin position="1"/>
        <end position="22"/>
    </location>
</feature>
<accession>E2SG15</accession>
<organism evidence="2 3">
    <name type="scientific">Aeromicrobium marinum DSM 15272</name>
    <dbReference type="NCBI Taxonomy" id="585531"/>
    <lineage>
        <taxon>Bacteria</taxon>
        <taxon>Bacillati</taxon>
        <taxon>Actinomycetota</taxon>
        <taxon>Actinomycetes</taxon>
        <taxon>Propionibacteriales</taxon>
        <taxon>Nocardioidaceae</taxon>
        <taxon>Aeromicrobium</taxon>
    </lineage>
</organism>
<dbReference type="AlphaFoldDB" id="E2SG15"/>
<proteinExistence type="predicted"/>
<gene>
    <name evidence="2" type="ORF">HMPREF0063_12974</name>
</gene>
<evidence type="ECO:0000313" key="3">
    <source>
        <dbReference type="Proteomes" id="UP000003111"/>
    </source>
</evidence>
<evidence type="ECO:0000256" key="1">
    <source>
        <dbReference type="SAM" id="MobiDB-lite"/>
    </source>
</evidence>
<dbReference type="EMBL" id="ACLF03000015">
    <property type="protein sequence ID" value="EFQ81962.1"/>
    <property type="molecule type" value="Genomic_DNA"/>
</dbReference>
<reference evidence="2" key="1">
    <citation type="submission" date="2010-08" db="EMBL/GenBank/DDBJ databases">
        <authorList>
            <person name="Muzny D."/>
            <person name="Qin X."/>
            <person name="Buhay C."/>
            <person name="Dugan-Rocha S."/>
            <person name="Ding Y."/>
            <person name="Chen G."/>
            <person name="Hawes A."/>
            <person name="Holder M."/>
            <person name="Jhangiani S."/>
            <person name="Johnson A."/>
            <person name="Khan Z."/>
            <person name="Li Z."/>
            <person name="Liu W."/>
            <person name="Liu X."/>
            <person name="Perez L."/>
            <person name="Shen H."/>
            <person name="Wang Q."/>
            <person name="Watt J."/>
            <person name="Xi L."/>
            <person name="Xin Y."/>
            <person name="Zhou J."/>
            <person name="Deng J."/>
            <person name="Jiang H."/>
            <person name="Liu Y."/>
            <person name="Qu J."/>
            <person name="Song X.-Z."/>
            <person name="Zhang L."/>
            <person name="Villasana D."/>
            <person name="Johnson A."/>
            <person name="Liu J."/>
            <person name="Liyanage D."/>
            <person name="Lorensuhewa L."/>
            <person name="Robinson T."/>
            <person name="Song A."/>
            <person name="Song B.-B."/>
            <person name="Dinh H."/>
            <person name="Thornton R."/>
            <person name="Coyle M."/>
            <person name="Francisco L."/>
            <person name="Jackson L."/>
            <person name="Javaid M."/>
            <person name="Korchina V."/>
            <person name="Kovar C."/>
            <person name="Mata R."/>
            <person name="Mathew T."/>
            <person name="Ngo R."/>
            <person name="Nguyen L."/>
            <person name="Nguyen N."/>
            <person name="Okwuonu G."/>
            <person name="Ongeri F."/>
            <person name="Pham C."/>
            <person name="Simmons D."/>
            <person name="Wilczek-Boney K."/>
            <person name="Hale W."/>
            <person name="Jakkamsetti A."/>
            <person name="Pham P."/>
            <person name="Ruth R."/>
            <person name="San Lucas F."/>
            <person name="Warren J."/>
            <person name="Zhang J."/>
            <person name="Zhao Z."/>
            <person name="Zhou C."/>
            <person name="Zhu D."/>
            <person name="Lee S."/>
            <person name="Bess C."/>
            <person name="Blankenburg K."/>
            <person name="Forbes L."/>
            <person name="Fu Q."/>
            <person name="Gubbala S."/>
            <person name="Hirani K."/>
            <person name="Jayaseelan J.C."/>
            <person name="Lara F."/>
            <person name="Munidasa M."/>
            <person name="Palculict T."/>
            <person name="Patil S."/>
            <person name="Pu L.-L."/>
            <person name="Saada N."/>
            <person name="Tang L."/>
            <person name="Weissenberger G."/>
            <person name="Zhu Y."/>
            <person name="Hemphill L."/>
            <person name="Shang Y."/>
            <person name="Youmans B."/>
            <person name="Ayvaz T."/>
            <person name="Ross M."/>
            <person name="Santibanez J."/>
            <person name="Aqrawi P."/>
            <person name="Gross S."/>
            <person name="Joshi V."/>
            <person name="Fowler G."/>
            <person name="Nazareth L."/>
            <person name="Reid J."/>
            <person name="Worley K."/>
            <person name="Petrosino J."/>
            <person name="Highlander S."/>
            <person name="Gibbs R."/>
        </authorList>
    </citation>
    <scope>NUCLEOTIDE SEQUENCE [LARGE SCALE GENOMIC DNA]</scope>
    <source>
        <strain evidence="2">DSM 15272</strain>
    </source>
</reference>
<protein>
    <submittedName>
        <fullName evidence="2">Uncharacterized protein</fullName>
    </submittedName>
</protein>
<dbReference type="HOGENOM" id="CLU_3145912_0_0_11"/>
<dbReference type="STRING" id="585531.HMPREF0063_12974"/>
<keyword evidence="3" id="KW-1185">Reference proteome</keyword>
<feature type="region of interest" description="Disordered" evidence="1">
    <location>
        <begin position="1"/>
        <end position="37"/>
    </location>
</feature>
<evidence type="ECO:0000313" key="2">
    <source>
        <dbReference type="EMBL" id="EFQ81962.1"/>
    </source>
</evidence>
<feature type="non-terminal residue" evidence="2">
    <location>
        <position position="1"/>
    </location>
</feature>
<sequence length="49" mass="5331">PPRDAPDEVTSNEERSDEKRPGTELCGVHGGSASASEHERLALPWVECQ</sequence>
<dbReference type="Proteomes" id="UP000003111">
    <property type="component" value="Unassembled WGS sequence"/>
</dbReference>
<comment type="caution">
    <text evidence="2">The sequence shown here is derived from an EMBL/GenBank/DDBJ whole genome shotgun (WGS) entry which is preliminary data.</text>
</comment>
<name>E2SG15_9ACTN</name>